<evidence type="ECO:0000256" key="3">
    <source>
        <dbReference type="SAM" id="SignalP"/>
    </source>
</evidence>
<accession>A0ABV6KYG4</accession>
<dbReference type="InterPro" id="IPR024079">
    <property type="entry name" value="MetalloPept_cat_dom_sf"/>
</dbReference>
<dbReference type="Gene3D" id="3.40.390.10">
    <property type="entry name" value="Collagenase (Catalytic Domain)"/>
    <property type="match status" value="1"/>
</dbReference>
<dbReference type="PROSITE" id="PS51995">
    <property type="entry name" value="ATLF"/>
    <property type="match status" value="1"/>
</dbReference>
<proteinExistence type="predicted"/>
<dbReference type="EMBL" id="JBHLUU010000125">
    <property type="protein sequence ID" value="MFC0477895.1"/>
    <property type="molecule type" value="Genomic_DNA"/>
</dbReference>
<comment type="subcellular location">
    <subcellularLocation>
        <location evidence="1">Secreted</location>
    </subcellularLocation>
</comment>
<evidence type="ECO:0000256" key="2">
    <source>
        <dbReference type="ARBA" id="ARBA00022525"/>
    </source>
</evidence>
<feature type="chain" id="PRO_5046790853" description="ATLF-like domain-containing protein" evidence="3">
    <location>
        <begin position="24"/>
        <end position="301"/>
    </location>
</feature>
<organism evidence="5 6">
    <name type="scientific">Robertmurraya beringensis</name>
    <dbReference type="NCBI Taxonomy" id="641660"/>
    <lineage>
        <taxon>Bacteria</taxon>
        <taxon>Bacillati</taxon>
        <taxon>Bacillota</taxon>
        <taxon>Bacilli</taxon>
        <taxon>Bacillales</taxon>
        <taxon>Bacillaceae</taxon>
        <taxon>Robertmurraya</taxon>
    </lineage>
</organism>
<dbReference type="Pfam" id="PF07737">
    <property type="entry name" value="ATLF"/>
    <property type="match status" value="1"/>
</dbReference>
<evidence type="ECO:0000256" key="1">
    <source>
        <dbReference type="ARBA" id="ARBA00004613"/>
    </source>
</evidence>
<dbReference type="CDD" id="cd20183">
    <property type="entry name" value="M34_PPEP"/>
    <property type="match status" value="1"/>
</dbReference>
<dbReference type="RefSeq" id="WP_377059082.1">
    <property type="nucleotide sequence ID" value="NZ_JBHLUU010000125.1"/>
</dbReference>
<comment type="caution">
    <text evidence="5">The sequence shown here is derived from an EMBL/GenBank/DDBJ whole genome shotgun (WGS) entry which is preliminary data.</text>
</comment>
<dbReference type="InterPro" id="IPR014781">
    <property type="entry name" value="Anthrax_toxin_lethal/edema_N/C"/>
</dbReference>
<protein>
    <recommendedName>
        <fullName evidence="4">ATLF-like domain-containing protein</fullName>
    </recommendedName>
</protein>
<reference evidence="5 6" key="1">
    <citation type="submission" date="2024-09" db="EMBL/GenBank/DDBJ databases">
        <authorList>
            <person name="Sun Q."/>
            <person name="Mori K."/>
        </authorList>
    </citation>
    <scope>NUCLEOTIDE SEQUENCE [LARGE SCALE GENOMIC DNA]</scope>
    <source>
        <strain evidence="5 6">CGMCC 1.9126</strain>
    </source>
</reference>
<keyword evidence="6" id="KW-1185">Reference proteome</keyword>
<feature type="domain" description="ATLF-like" evidence="4">
    <location>
        <begin position="115"/>
        <end position="301"/>
    </location>
</feature>
<keyword evidence="3" id="KW-0732">Signal</keyword>
<name>A0ABV6KYG4_9BACI</name>
<gene>
    <name evidence="5" type="ORF">ACFFHF_22155</name>
</gene>
<evidence type="ECO:0000313" key="5">
    <source>
        <dbReference type="EMBL" id="MFC0477895.1"/>
    </source>
</evidence>
<dbReference type="InterPro" id="IPR047568">
    <property type="entry name" value="ATLF-like_dom"/>
</dbReference>
<dbReference type="SUPFAM" id="SSF55486">
    <property type="entry name" value="Metalloproteases ('zincins'), catalytic domain"/>
    <property type="match status" value="1"/>
</dbReference>
<feature type="signal peptide" evidence="3">
    <location>
        <begin position="1"/>
        <end position="23"/>
    </location>
</feature>
<sequence>MRKVLAVLTLLIAFNILPSQSYAKVYWDGAELVAGQIGKIKILQPINLWKKENNQLKFVRILKTGETYRVYGYDNKNNQFRVGGSFLVTNMKGRVSYFTPSKEKLSQLSIGNESEYLVKQLVQYPKGYETNTDVKGIMNRLSSIPITTLQKLQKNGVTIKLVDQPITSVPEYSYLKGQVPRGWEGTDKTWDDVPGIGGTTVIVVRIGYSEYGKGHGSVNLELHETAHTIDSFVYQELSSTSSFKKIWSKETVALFGENDYYKNYAEEYFAETFAMYYYSSATRGVLKSKAPQTYTFFQNLQ</sequence>
<evidence type="ECO:0000313" key="6">
    <source>
        <dbReference type="Proteomes" id="UP001589738"/>
    </source>
</evidence>
<keyword evidence="2" id="KW-0964">Secreted</keyword>
<evidence type="ECO:0000259" key="4">
    <source>
        <dbReference type="PROSITE" id="PS51995"/>
    </source>
</evidence>
<dbReference type="Proteomes" id="UP001589738">
    <property type="component" value="Unassembled WGS sequence"/>
</dbReference>